<dbReference type="SUPFAM" id="SSF49785">
    <property type="entry name" value="Galactose-binding domain-like"/>
    <property type="match status" value="1"/>
</dbReference>
<accession>A0A1H0G125</accession>
<dbReference type="Gene3D" id="2.60.120.260">
    <property type="entry name" value="Galactose-binding domain-like"/>
    <property type="match status" value="1"/>
</dbReference>
<name>A0A1H0G125_9SPHI</name>
<dbReference type="InterPro" id="IPR032164">
    <property type="entry name" value="DUF5000"/>
</dbReference>
<dbReference type="Pfam" id="PF17166">
    <property type="entry name" value="DUF5126"/>
    <property type="match status" value="1"/>
</dbReference>
<reference evidence="5" key="1">
    <citation type="submission" date="2016-10" db="EMBL/GenBank/DDBJ databases">
        <authorList>
            <person name="Varghese N."/>
            <person name="Submissions S."/>
        </authorList>
    </citation>
    <scope>NUCLEOTIDE SEQUENCE [LARGE SCALE GENOMIC DNA]</scope>
    <source>
        <strain evidence="5">DSM 19110</strain>
    </source>
</reference>
<dbReference type="Pfam" id="PF16323">
    <property type="entry name" value="DUF4959"/>
    <property type="match status" value="1"/>
</dbReference>
<feature type="domain" description="DUF5000" evidence="2">
    <location>
        <begin position="258"/>
        <end position="397"/>
    </location>
</feature>
<evidence type="ECO:0000313" key="4">
    <source>
        <dbReference type="EMBL" id="SDO00562.1"/>
    </source>
</evidence>
<dbReference type="InterPro" id="IPR008979">
    <property type="entry name" value="Galactose-bd-like_sf"/>
</dbReference>
<evidence type="ECO:0000313" key="5">
    <source>
        <dbReference type="Proteomes" id="UP000183200"/>
    </source>
</evidence>
<organism evidence="4 5">
    <name type="scientific">Pedobacter steynii</name>
    <dbReference type="NCBI Taxonomy" id="430522"/>
    <lineage>
        <taxon>Bacteria</taxon>
        <taxon>Pseudomonadati</taxon>
        <taxon>Bacteroidota</taxon>
        <taxon>Sphingobacteriia</taxon>
        <taxon>Sphingobacteriales</taxon>
        <taxon>Sphingobacteriaceae</taxon>
        <taxon>Pedobacter</taxon>
    </lineage>
</organism>
<evidence type="ECO:0000259" key="2">
    <source>
        <dbReference type="Pfam" id="PF16391"/>
    </source>
</evidence>
<keyword evidence="5" id="KW-1185">Reference proteome</keyword>
<gene>
    <name evidence="4" type="ORF">SAMN05421820_1116</name>
</gene>
<dbReference type="RefSeq" id="WP_074611786.1">
    <property type="nucleotide sequence ID" value="NZ_FNGY01000011.1"/>
</dbReference>
<protein>
    <recommendedName>
        <fullName evidence="6">F5/8 type C domain-containing protein</fullName>
    </recommendedName>
</protein>
<dbReference type="InterPro" id="IPR033431">
    <property type="entry name" value="DUF5126"/>
</dbReference>
<dbReference type="EMBL" id="FNGY01000011">
    <property type="protein sequence ID" value="SDO00562.1"/>
    <property type="molecule type" value="Genomic_DNA"/>
</dbReference>
<dbReference type="AlphaFoldDB" id="A0A1H0G125"/>
<dbReference type="Proteomes" id="UP000183200">
    <property type="component" value="Unassembled WGS sequence"/>
</dbReference>
<evidence type="ECO:0000259" key="3">
    <source>
        <dbReference type="Pfam" id="PF17166"/>
    </source>
</evidence>
<proteinExistence type="predicted"/>
<evidence type="ECO:0000259" key="1">
    <source>
        <dbReference type="Pfam" id="PF16323"/>
    </source>
</evidence>
<evidence type="ECO:0008006" key="6">
    <source>
        <dbReference type="Google" id="ProtNLM"/>
    </source>
</evidence>
<dbReference type="PROSITE" id="PS51257">
    <property type="entry name" value="PROKAR_LIPOPROTEIN"/>
    <property type="match status" value="1"/>
</dbReference>
<dbReference type="OrthoDB" id="621114at2"/>
<feature type="domain" description="DUF5126" evidence="3">
    <location>
        <begin position="127"/>
        <end position="233"/>
    </location>
</feature>
<dbReference type="Pfam" id="PF16391">
    <property type="entry name" value="DUF5000"/>
    <property type="match status" value="1"/>
</dbReference>
<dbReference type="InterPro" id="IPR032527">
    <property type="entry name" value="DUF4959"/>
</dbReference>
<feature type="domain" description="DUF4959" evidence="1">
    <location>
        <begin position="21"/>
        <end position="126"/>
    </location>
</feature>
<sequence length="399" mass="43839">MKTIKSGTFLYIALFLIVGTGCKQDVLNKPIVINNNKPGVVSGINITNLHGKATLTYILPDDKDLLYIKAVYQTAEGRPEQVIKASRYTNTLTLVGFGDTLAHAVQLYAVNSSEVASTPVSITVNPLTPAINLARRSLKVTATFGGFDVSCKNPTQENLAIIPLVDTTGTGKWTQTSTMQNIYSNSDTIVGSNRGQPAIARKYAFLVRDRWLNYSDTLFTTITPLFEKLLPKSIWRHYALPGDAVADWVGNGVSNIFNGTFNRNFISLQNAISPQNITLDLGKAYIFSRLLLSPYLEGTGLYFTNGSPKIFEIWGSNQPNPNGALDASWTKLVTCTVIKPSGSPYGVETGADRASGKSGWQFNFPVGAAPYRYVRIRYVINWQGSYMMALTQFTLWGQE</sequence>